<dbReference type="OrthoDB" id="10566294at2759"/>
<accession>A0A9P6RL96</accession>
<keyword evidence="3" id="KW-1185">Reference proteome</keyword>
<name>A0A9P6RL96_9FUNG</name>
<feature type="region of interest" description="Disordered" evidence="1">
    <location>
        <begin position="95"/>
        <end position="150"/>
    </location>
</feature>
<feature type="compositionally biased region" description="Low complexity" evidence="1">
    <location>
        <begin position="26"/>
        <end position="43"/>
    </location>
</feature>
<comment type="caution">
    <text evidence="2">The sequence shown here is derived from an EMBL/GenBank/DDBJ whole genome shotgun (WGS) entry which is preliminary data.</text>
</comment>
<dbReference type="AlphaFoldDB" id="A0A9P6RL96"/>
<sequence>MSSTKEKKLSSKSTSTSSQENRKENTSATKTTTPLTPRTTPAPQEMPTLESHQTRRRCSGLKSNGAQCFKVCKTGYPDDVPFFCRDHIAQEDSFAAASPIIPTPAASPATEETESRRKDNVDEKAGGHGGDKENEQEDQTHEAVSKPIDI</sequence>
<evidence type="ECO:0000313" key="2">
    <source>
        <dbReference type="EMBL" id="KAG0320276.1"/>
    </source>
</evidence>
<gene>
    <name evidence="2" type="ORF">BGZ97_000354</name>
</gene>
<dbReference type="Proteomes" id="UP000823405">
    <property type="component" value="Unassembled WGS sequence"/>
</dbReference>
<evidence type="ECO:0000256" key="1">
    <source>
        <dbReference type="SAM" id="MobiDB-lite"/>
    </source>
</evidence>
<feature type="compositionally biased region" description="Low complexity" evidence="1">
    <location>
        <begin position="95"/>
        <end position="110"/>
    </location>
</feature>
<protein>
    <submittedName>
        <fullName evidence="2">Uncharacterized protein</fullName>
    </submittedName>
</protein>
<evidence type="ECO:0000313" key="3">
    <source>
        <dbReference type="Proteomes" id="UP000823405"/>
    </source>
</evidence>
<dbReference type="EMBL" id="JAAAIN010000106">
    <property type="protein sequence ID" value="KAG0320276.1"/>
    <property type="molecule type" value="Genomic_DNA"/>
</dbReference>
<organism evidence="2 3">
    <name type="scientific">Linnemannia gamsii</name>
    <dbReference type="NCBI Taxonomy" id="64522"/>
    <lineage>
        <taxon>Eukaryota</taxon>
        <taxon>Fungi</taxon>
        <taxon>Fungi incertae sedis</taxon>
        <taxon>Mucoromycota</taxon>
        <taxon>Mortierellomycotina</taxon>
        <taxon>Mortierellomycetes</taxon>
        <taxon>Mortierellales</taxon>
        <taxon>Mortierellaceae</taxon>
        <taxon>Linnemannia</taxon>
    </lineage>
</organism>
<proteinExistence type="predicted"/>
<feature type="region of interest" description="Disordered" evidence="1">
    <location>
        <begin position="1"/>
        <end position="62"/>
    </location>
</feature>
<reference evidence="2" key="1">
    <citation type="journal article" date="2020" name="Fungal Divers.">
        <title>Resolving the Mortierellaceae phylogeny through synthesis of multi-gene phylogenetics and phylogenomics.</title>
        <authorList>
            <person name="Vandepol N."/>
            <person name="Liber J."/>
            <person name="Desiro A."/>
            <person name="Na H."/>
            <person name="Kennedy M."/>
            <person name="Barry K."/>
            <person name="Grigoriev I.V."/>
            <person name="Miller A.N."/>
            <person name="O'Donnell K."/>
            <person name="Stajich J.E."/>
            <person name="Bonito G."/>
        </authorList>
    </citation>
    <scope>NUCLEOTIDE SEQUENCE</scope>
    <source>
        <strain evidence="2">NVP60</strain>
    </source>
</reference>
<feature type="compositionally biased region" description="Basic and acidic residues" evidence="1">
    <location>
        <begin position="113"/>
        <end position="150"/>
    </location>
</feature>